<evidence type="ECO:0000256" key="1">
    <source>
        <dbReference type="SAM" id="MobiDB-lite"/>
    </source>
</evidence>
<feature type="region of interest" description="Disordered" evidence="1">
    <location>
        <begin position="98"/>
        <end position="136"/>
    </location>
</feature>
<name>A0A9D4G1E1_DREPO</name>
<reference evidence="2" key="2">
    <citation type="submission" date="2020-11" db="EMBL/GenBank/DDBJ databases">
        <authorList>
            <person name="McCartney M.A."/>
            <person name="Auch B."/>
            <person name="Kono T."/>
            <person name="Mallez S."/>
            <person name="Becker A."/>
            <person name="Gohl D.M."/>
            <person name="Silverstein K.A.T."/>
            <person name="Koren S."/>
            <person name="Bechman K.B."/>
            <person name="Herman A."/>
            <person name="Abrahante J.E."/>
            <person name="Garbe J."/>
        </authorList>
    </citation>
    <scope>NUCLEOTIDE SEQUENCE</scope>
    <source>
        <strain evidence="2">Duluth1</strain>
        <tissue evidence="2">Whole animal</tissue>
    </source>
</reference>
<keyword evidence="3" id="KW-1185">Reference proteome</keyword>
<sequence>MIETYKILNNIYDKRTTVGIFTLQQIHPLKLLKQRCARDIRKNFFSNRIVNIWNNLPSAVVTSKNTDTVKRRLDKYWINHPMVYDHNCDYNEITGSKTPRLLSSDDEEEATTEVQKTCGGKPPKVIKGLVHKGNGT</sequence>
<reference evidence="2" key="1">
    <citation type="journal article" date="2019" name="bioRxiv">
        <title>The Genome of the Zebra Mussel, Dreissena polymorpha: A Resource for Invasive Species Research.</title>
        <authorList>
            <person name="McCartney M.A."/>
            <person name="Auch B."/>
            <person name="Kono T."/>
            <person name="Mallez S."/>
            <person name="Zhang Y."/>
            <person name="Obille A."/>
            <person name="Becker A."/>
            <person name="Abrahante J.E."/>
            <person name="Garbe J."/>
            <person name="Badalamenti J.P."/>
            <person name="Herman A."/>
            <person name="Mangelson H."/>
            <person name="Liachko I."/>
            <person name="Sullivan S."/>
            <person name="Sone E.D."/>
            <person name="Koren S."/>
            <person name="Silverstein K.A.T."/>
            <person name="Beckman K.B."/>
            <person name="Gohl D.M."/>
        </authorList>
    </citation>
    <scope>NUCLEOTIDE SEQUENCE</scope>
    <source>
        <strain evidence="2">Duluth1</strain>
        <tissue evidence="2">Whole animal</tissue>
    </source>
</reference>
<dbReference type="EMBL" id="JAIWYP010000006">
    <property type="protein sequence ID" value="KAH3808808.1"/>
    <property type="molecule type" value="Genomic_DNA"/>
</dbReference>
<accession>A0A9D4G1E1</accession>
<organism evidence="2 3">
    <name type="scientific">Dreissena polymorpha</name>
    <name type="common">Zebra mussel</name>
    <name type="synonym">Mytilus polymorpha</name>
    <dbReference type="NCBI Taxonomy" id="45954"/>
    <lineage>
        <taxon>Eukaryota</taxon>
        <taxon>Metazoa</taxon>
        <taxon>Spiralia</taxon>
        <taxon>Lophotrochozoa</taxon>
        <taxon>Mollusca</taxon>
        <taxon>Bivalvia</taxon>
        <taxon>Autobranchia</taxon>
        <taxon>Heteroconchia</taxon>
        <taxon>Euheterodonta</taxon>
        <taxon>Imparidentia</taxon>
        <taxon>Neoheterodontei</taxon>
        <taxon>Myida</taxon>
        <taxon>Dreissenoidea</taxon>
        <taxon>Dreissenidae</taxon>
        <taxon>Dreissena</taxon>
    </lineage>
</organism>
<proteinExistence type="predicted"/>
<evidence type="ECO:0000313" key="2">
    <source>
        <dbReference type="EMBL" id="KAH3808808.1"/>
    </source>
</evidence>
<dbReference type="Proteomes" id="UP000828390">
    <property type="component" value="Unassembled WGS sequence"/>
</dbReference>
<gene>
    <name evidence="2" type="ORF">DPMN_137167</name>
</gene>
<protein>
    <submittedName>
        <fullName evidence="2">Uncharacterized protein</fullName>
    </submittedName>
</protein>
<comment type="caution">
    <text evidence="2">The sequence shown here is derived from an EMBL/GenBank/DDBJ whole genome shotgun (WGS) entry which is preliminary data.</text>
</comment>
<dbReference type="AlphaFoldDB" id="A0A9D4G1E1"/>
<evidence type="ECO:0000313" key="3">
    <source>
        <dbReference type="Proteomes" id="UP000828390"/>
    </source>
</evidence>